<accession>A0AAF0ILW1</accession>
<feature type="compositionally biased region" description="Polar residues" evidence="1">
    <location>
        <begin position="338"/>
        <end position="349"/>
    </location>
</feature>
<dbReference type="Proteomes" id="UP001219355">
    <property type="component" value="Chromosome 3"/>
</dbReference>
<proteinExistence type="predicted"/>
<keyword evidence="3" id="KW-1185">Reference proteome</keyword>
<organism evidence="2 3">
    <name type="scientific">Emydomyces testavorans</name>
    <dbReference type="NCBI Taxonomy" id="2070801"/>
    <lineage>
        <taxon>Eukaryota</taxon>
        <taxon>Fungi</taxon>
        <taxon>Dikarya</taxon>
        <taxon>Ascomycota</taxon>
        <taxon>Pezizomycotina</taxon>
        <taxon>Eurotiomycetes</taxon>
        <taxon>Eurotiomycetidae</taxon>
        <taxon>Onygenales</taxon>
        <taxon>Nannizziopsiaceae</taxon>
        <taxon>Emydomyces</taxon>
    </lineage>
</organism>
<feature type="compositionally biased region" description="Polar residues" evidence="1">
    <location>
        <begin position="541"/>
        <end position="550"/>
    </location>
</feature>
<feature type="compositionally biased region" description="Polar residues" evidence="1">
    <location>
        <begin position="68"/>
        <end position="84"/>
    </location>
</feature>
<feature type="compositionally biased region" description="Basic residues" evidence="1">
    <location>
        <begin position="138"/>
        <end position="147"/>
    </location>
</feature>
<evidence type="ECO:0000313" key="3">
    <source>
        <dbReference type="Proteomes" id="UP001219355"/>
    </source>
</evidence>
<feature type="compositionally biased region" description="Basic residues" evidence="1">
    <location>
        <begin position="1"/>
        <end position="12"/>
    </location>
</feature>
<evidence type="ECO:0000256" key="1">
    <source>
        <dbReference type="SAM" id="MobiDB-lite"/>
    </source>
</evidence>
<feature type="compositionally biased region" description="Polar residues" evidence="1">
    <location>
        <begin position="356"/>
        <end position="376"/>
    </location>
</feature>
<feature type="region of interest" description="Disordered" evidence="1">
    <location>
        <begin position="1"/>
        <end position="156"/>
    </location>
</feature>
<dbReference type="AlphaFoldDB" id="A0AAF0ILW1"/>
<sequence>MAKKLRSTRPRAHTANAGVKTDRDVPTGPLRPETAREDSSQTNRSWPLGAAKEKRKTITKAPRVPSLDPNSPASLNGSTASLSRGSPPRLESVNESSDDQKIGIALGSPSKVQSRTIWTDALTMSPPGMNGPIQNTSLKRKPSKWKKLGGLFKSKNPELPERMPFYEVRVNDQQLQTLDSLEYMPDVHLRNRPLVLYDVHPWPSRSQSLPRPGEWPAEAVDTSNFEPSGSRGLKGSSQEQNRWGRWSEEPVAHQGPRSNGAVPFAPRLDVDIPDVEMDRYSVMFGSFYGTAPKPNLLARRDEQLDGLRAPNATQIATRNDLSRLRRATSPGPAKSPTFPHSSSNPTANASKAVASHSLSRGPTLLQKSHTLPTSTGAPYYEMASRSKQSLQSPTETSESSETRWPSVSHHSTAPSELDCESSDEDYETVRLRIKPPEQEEPAWEMITPIPKPLSEPDRRKPRKPTRSEIQSNTARTEKLPPESASAKPEDPTLPEKGPSSSLPFQCSSPQPRSVANGTDAAQPAIDPGPGQVSPSSPGSVHKSNPSLDSYTDDFQTVEVAVARSVSVCKRNKRVLVPIGGKANAHRSNERLVEKKVATPTAEVVHKGHRYEKSRVAVLENA</sequence>
<feature type="compositionally biased region" description="Low complexity" evidence="1">
    <location>
        <begin position="527"/>
        <end position="540"/>
    </location>
</feature>
<feature type="region of interest" description="Disordered" evidence="1">
    <location>
        <begin position="308"/>
        <end position="550"/>
    </location>
</feature>
<reference evidence="2" key="1">
    <citation type="submission" date="2023-03" db="EMBL/GenBank/DDBJ databases">
        <title>Emydomyces testavorans Genome Sequence.</title>
        <authorList>
            <person name="Hoyer L."/>
        </authorList>
    </citation>
    <scope>NUCLEOTIDE SEQUENCE</scope>
    <source>
        <strain evidence="2">16-2883</strain>
    </source>
</reference>
<feature type="region of interest" description="Disordered" evidence="1">
    <location>
        <begin position="203"/>
        <end position="264"/>
    </location>
</feature>
<feature type="compositionally biased region" description="Polar residues" evidence="1">
    <location>
        <begin position="403"/>
        <end position="414"/>
    </location>
</feature>
<evidence type="ECO:0000313" key="2">
    <source>
        <dbReference type="EMBL" id="WEW59189.1"/>
    </source>
</evidence>
<feature type="compositionally biased region" description="Acidic residues" evidence="1">
    <location>
        <begin position="417"/>
        <end position="426"/>
    </location>
</feature>
<feature type="compositionally biased region" description="Polar residues" evidence="1">
    <location>
        <begin position="498"/>
        <end position="516"/>
    </location>
</feature>
<name>A0AAF0ILW1_9EURO</name>
<protein>
    <submittedName>
        <fullName evidence="2">Uncharacterized protein</fullName>
    </submittedName>
</protein>
<feature type="compositionally biased region" description="Basic and acidic residues" evidence="1">
    <location>
        <begin position="427"/>
        <end position="437"/>
    </location>
</feature>
<gene>
    <name evidence="2" type="ORF">PRK78_004658</name>
</gene>
<dbReference type="EMBL" id="CP120629">
    <property type="protein sequence ID" value="WEW59189.1"/>
    <property type="molecule type" value="Genomic_DNA"/>
</dbReference>